<dbReference type="PANTHER" id="PTHR24421:SF58">
    <property type="entry name" value="SIGNAL TRANSDUCTION HISTIDINE-PROTEIN KINASE_PHOSPHATASE UHPB"/>
    <property type="match status" value="1"/>
</dbReference>
<keyword evidence="2 7" id="KW-0418">Kinase</keyword>
<keyword evidence="1" id="KW-0808">Transferase</keyword>
<dbReference type="RefSeq" id="WP_188853923.1">
    <property type="nucleotide sequence ID" value="NZ_BMJJ01000010.1"/>
</dbReference>
<dbReference type="CDD" id="cd16917">
    <property type="entry name" value="HATPase_UhpB-NarQ-NarX-like"/>
    <property type="match status" value="1"/>
</dbReference>
<evidence type="ECO:0000313" key="7">
    <source>
        <dbReference type="EMBL" id="GGD32308.1"/>
    </source>
</evidence>
<dbReference type="Proteomes" id="UP000613160">
    <property type="component" value="Unassembled WGS sequence"/>
</dbReference>
<accession>A0A917DDW8</accession>
<gene>
    <name evidence="7" type="ORF">GCM10011335_39220</name>
</gene>
<feature type="transmembrane region" description="Helical" evidence="5">
    <location>
        <begin position="278"/>
        <end position="298"/>
    </location>
</feature>
<reference evidence="7" key="2">
    <citation type="submission" date="2020-09" db="EMBL/GenBank/DDBJ databases">
        <authorList>
            <person name="Sun Q."/>
            <person name="Zhou Y."/>
        </authorList>
    </citation>
    <scope>NUCLEOTIDE SEQUENCE</scope>
    <source>
        <strain evidence="7">CGMCC 1.15493</strain>
    </source>
</reference>
<dbReference type="SMART" id="SM00387">
    <property type="entry name" value="HATPase_c"/>
    <property type="match status" value="1"/>
</dbReference>
<comment type="caution">
    <text evidence="7">The sequence shown here is derived from an EMBL/GenBank/DDBJ whole genome shotgun (WGS) entry which is preliminary data.</text>
</comment>
<feature type="domain" description="Histidine kinase/HSP90-like ATPase" evidence="6">
    <location>
        <begin position="531"/>
        <end position="633"/>
    </location>
</feature>
<organism evidence="7 8">
    <name type="scientific">Aureimonas glaciei</name>
    <dbReference type="NCBI Taxonomy" id="1776957"/>
    <lineage>
        <taxon>Bacteria</taxon>
        <taxon>Pseudomonadati</taxon>
        <taxon>Pseudomonadota</taxon>
        <taxon>Alphaproteobacteria</taxon>
        <taxon>Hyphomicrobiales</taxon>
        <taxon>Aurantimonadaceae</taxon>
        <taxon>Aureimonas</taxon>
    </lineage>
</organism>
<evidence type="ECO:0000313" key="8">
    <source>
        <dbReference type="Proteomes" id="UP000613160"/>
    </source>
</evidence>
<name>A0A917DDW8_9HYPH</name>
<dbReference type="EMBL" id="BMJJ01000010">
    <property type="protein sequence ID" value="GGD32308.1"/>
    <property type="molecule type" value="Genomic_DNA"/>
</dbReference>
<sequence>MTSDVLPNHAPAAEAGRRRMVVAYLLLQALAALACAVILTQTPPIPPERYRIAEAMFSVGDAPAEAVALPHETARQKAPALEFRYDFQFEHPSFPTDDAWSIFVPRFASGVEIALNGAVLADSRRDPLAARLDRNTPLIVSLPSPLLRDGRNDATLRLFTPAPLGGFLSAVYVGPDAALRPAFEQRLLIFVTLPLVLTSCQAMLAAILAVMWLKRRREPAYGALAAAMITGVVQAVAVPPDPSSFAAASPVLTAAPALEGAWVLLFLIYYLGMRPGRWIWLAFLPGVLLALLCVFAGPDVARGGHILLGLPAVGLFLVLISAVTAWRVLRHGDADALLLSPPALVVLIFWGHDMLSLSGVLADTRIFLARLSYSAFVVAIGAGLTWRFANALNAVDGFAERLRQRVREAETELEASLRREESRARLAALGQERMRLMRDLHDGLGGHLVSMVALSEKIGAEGDRIRGTAALALSDLRNVIDAMDDVDGDIMLILGAWRERVAARLRAHGMGLDWQLKSPSGLPLADNLEPRHVIHILRLLEEAVTNAVKHSGASLVRISLETVDSGSEPPHGRIVVEDEGRGFAMPEDPAEKRPPTGRGLASMRQRAFLCGVRLTLSSDGAGTRVILDLPARFVPTA</sequence>
<feature type="region of interest" description="Disordered" evidence="4">
    <location>
        <begin position="580"/>
        <end position="599"/>
    </location>
</feature>
<dbReference type="PANTHER" id="PTHR24421">
    <property type="entry name" value="NITRATE/NITRITE SENSOR PROTEIN NARX-RELATED"/>
    <property type="match status" value="1"/>
</dbReference>
<dbReference type="InterPro" id="IPR003594">
    <property type="entry name" value="HATPase_dom"/>
</dbReference>
<dbReference type="Gene3D" id="1.20.5.1930">
    <property type="match status" value="1"/>
</dbReference>
<dbReference type="GO" id="GO:0000160">
    <property type="term" value="P:phosphorelay signal transduction system"/>
    <property type="evidence" value="ECO:0007669"/>
    <property type="project" value="UniProtKB-KW"/>
</dbReference>
<keyword evidence="5" id="KW-1133">Transmembrane helix</keyword>
<dbReference type="AlphaFoldDB" id="A0A917DDW8"/>
<proteinExistence type="predicted"/>
<keyword evidence="5" id="KW-0472">Membrane</keyword>
<keyword evidence="5" id="KW-0812">Transmembrane</keyword>
<protein>
    <submittedName>
        <fullName evidence="7">Histidine kinase</fullName>
    </submittedName>
</protein>
<feature type="transmembrane region" description="Helical" evidence="5">
    <location>
        <begin position="20"/>
        <end position="39"/>
    </location>
</feature>
<evidence type="ECO:0000259" key="6">
    <source>
        <dbReference type="SMART" id="SM00387"/>
    </source>
</evidence>
<feature type="transmembrane region" description="Helical" evidence="5">
    <location>
        <begin position="220"/>
        <end position="239"/>
    </location>
</feature>
<feature type="transmembrane region" description="Helical" evidence="5">
    <location>
        <begin position="187"/>
        <end position="213"/>
    </location>
</feature>
<reference evidence="7" key="1">
    <citation type="journal article" date="2014" name="Int. J. Syst. Evol. Microbiol.">
        <title>Complete genome sequence of Corynebacterium casei LMG S-19264T (=DSM 44701T), isolated from a smear-ripened cheese.</title>
        <authorList>
            <consortium name="US DOE Joint Genome Institute (JGI-PGF)"/>
            <person name="Walter F."/>
            <person name="Albersmeier A."/>
            <person name="Kalinowski J."/>
            <person name="Ruckert C."/>
        </authorList>
    </citation>
    <scope>NUCLEOTIDE SEQUENCE</scope>
    <source>
        <strain evidence="7">CGMCC 1.15493</strain>
    </source>
</reference>
<evidence type="ECO:0000256" key="1">
    <source>
        <dbReference type="ARBA" id="ARBA00022679"/>
    </source>
</evidence>
<feature type="transmembrane region" description="Helical" evidence="5">
    <location>
        <begin position="251"/>
        <end position="271"/>
    </location>
</feature>
<feature type="transmembrane region" description="Helical" evidence="5">
    <location>
        <begin position="372"/>
        <end position="395"/>
    </location>
</feature>
<evidence type="ECO:0000256" key="5">
    <source>
        <dbReference type="SAM" id="Phobius"/>
    </source>
</evidence>
<evidence type="ECO:0000256" key="3">
    <source>
        <dbReference type="ARBA" id="ARBA00023012"/>
    </source>
</evidence>
<keyword evidence="3" id="KW-0902">Two-component regulatory system</keyword>
<feature type="transmembrane region" description="Helical" evidence="5">
    <location>
        <begin position="304"/>
        <end position="329"/>
    </location>
</feature>
<dbReference type="Pfam" id="PF02518">
    <property type="entry name" value="HATPase_c"/>
    <property type="match status" value="1"/>
</dbReference>
<feature type="transmembrane region" description="Helical" evidence="5">
    <location>
        <begin position="336"/>
        <end position="352"/>
    </location>
</feature>
<evidence type="ECO:0000256" key="4">
    <source>
        <dbReference type="SAM" id="MobiDB-lite"/>
    </source>
</evidence>
<dbReference type="InterPro" id="IPR036890">
    <property type="entry name" value="HATPase_C_sf"/>
</dbReference>
<dbReference type="GO" id="GO:0016301">
    <property type="term" value="F:kinase activity"/>
    <property type="evidence" value="ECO:0007669"/>
    <property type="project" value="UniProtKB-KW"/>
</dbReference>
<dbReference type="SUPFAM" id="SSF55874">
    <property type="entry name" value="ATPase domain of HSP90 chaperone/DNA topoisomerase II/histidine kinase"/>
    <property type="match status" value="1"/>
</dbReference>
<dbReference type="InterPro" id="IPR050482">
    <property type="entry name" value="Sensor_HK_TwoCompSys"/>
</dbReference>
<evidence type="ECO:0000256" key="2">
    <source>
        <dbReference type="ARBA" id="ARBA00022777"/>
    </source>
</evidence>
<dbReference type="Gene3D" id="3.30.565.10">
    <property type="entry name" value="Histidine kinase-like ATPase, C-terminal domain"/>
    <property type="match status" value="1"/>
</dbReference>
<keyword evidence="8" id="KW-1185">Reference proteome</keyword>